<evidence type="ECO:0000313" key="4">
    <source>
        <dbReference type="Proteomes" id="UP000044602"/>
    </source>
</evidence>
<feature type="region of interest" description="Disordered" evidence="1">
    <location>
        <begin position="1"/>
        <end position="98"/>
    </location>
</feature>
<protein>
    <submittedName>
        <fullName evidence="3">Uncharacterized protein</fullName>
    </submittedName>
</protein>
<dbReference type="PANTHER" id="PTHR34693">
    <property type="entry name" value="PROTEIN PAR32"/>
    <property type="match status" value="1"/>
</dbReference>
<gene>
    <name evidence="2" type="ORF">BN1708_005270</name>
    <name evidence="3" type="ORF">BN1723_004014</name>
</gene>
<dbReference type="InterPro" id="IPR022024">
    <property type="entry name" value="DUF3602"/>
</dbReference>
<dbReference type="AlphaFoldDB" id="A0A0G4MJ66"/>
<sequence>MATTSSNLLVTTPRPTAAPNTRIHTGRGGAGNTFRAAPSKTSSSSPVSGSAAASASAPAAASSAGPSTARTAGPSSSTRRFYSGIGGAGNVHAAGERPAVSFEEEIARARAREKSGVGRVGIGGAGNIFRRKKKEEEQQQGHGDHASRIEGERKGSLWSLGSWESVVKEQKA</sequence>
<evidence type="ECO:0000313" key="5">
    <source>
        <dbReference type="Proteomes" id="UP000045706"/>
    </source>
</evidence>
<feature type="compositionally biased region" description="Polar residues" evidence="1">
    <location>
        <begin position="1"/>
        <end position="10"/>
    </location>
</feature>
<feature type="non-terminal residue" evidence="3">
    <location>
        <position position="172"/>
    </location>
</feature>
<dbReference type="InterPro" id="IPR053203">
    <property type="entry name" value="Cisplatin_resist-associated"/>
</dbReference>
<evidence type="ECO:0000256" key="1">
    <source>
        <dbReference type="SAM" id="MobiDB-lite"/>
    </source>
</evidence>
<dbReference type="Pfam" id="PF12223">
    <property type="entry name" value="DUF3602"/>
    <property type="match status" value="1"/>
</dbReference>
<feature type="compositionally biased region" description="Low complexity" evidence="1">
    <location>
        <begin position="11"/>
        <end position="22"/>
    </location>
</feature>
<accession>A0A0G4MJ66</accession>
<keyword evidence="4" id="KW-1185">Reference proteome</keyword>
<feature type="region of interest" description="Disordered" evidence="1">
    <location>
        <begin position="111"/>
        <end position="154"/>
    </location>
</feature>
<feature type="compositionally biased region" description="Basic and acidic residues" evidence="1">
    <location>
        <begin position="134"/>
        <end position="154"/>
    </location>
</feature>
<feature type="compositionally biased region" description="Low complexity" evidence="1">
    <location>
        <begin position="36"/>
        <end position="73"/>
    </location>
</feature>
<dbReference type="Proteomes" id="UP000044602">
    <property type="component" value="Unassembled WGS sequence"/>
</dbReference>
<dbReference type="EMBL" id="CVQH01021529">
    <property type="protein sequence ID" value="CRK30829.1"/>
    <property type="molecule type" value="Genomic_DNA"/>
</dbReference>
<evidence type="ECO:0000313" key="2">
    <source>
        <dbReference type="EMBL" id="CRK30829.1"/>
    </source>
</evidence>
<name>A0A0G4MJ66_VERLO</name>
<reference evidence="4 5" key="1">
    <citation type="submission" date="2015-05" db="EMBL/GenBank/DDBJ databases">
        <authorList>
            <person name="Fogelqvist Johan"/>
        </authorList>
    </citation>
    <scope>NUCLEOTIDE SEQUENCE [LARGE SCALE GENOMIC DNA]</scope>
    <source>
        <strain evidence="2">VL1</strain>
        <strain evidence="3">VL2</strain>
    </source>
</reference>
<evidence type="ECO:0000313" key="3">
    <source>
        <dbReference type="EMBL" id="CRK34328.1"/>
    </source>
</evidence>
<proteinExistence type="predicted"/>
<dbReference type="PANTHER" id="PTHR34693:SF2">
    <property type="entry name" value="DUF3602 DOMAIN-CONTAINING PROTEIN"/>
    <property type="match status" value="1"/>
</dbReference>
<dbReference type="EMBL" id="CVQI01026668">
    <property type="protein sequence ID" value="CRK34328.1"/>
    <property type="molecule type" value="Genomic_DNA"/>
</dbReference>
<dbReference type="Proteomes" id="UP000045706">
    <property type="component" value="Unassembled WGS sequence"/>
</dbReference>
<organism evidence="3 5">
    <name type="scientific">Verticillium longisporum</name>
    <name type="common">Verticillium dahliae var. longisporum</name>
    <dbReference type="NCBI Taxonomy" id="100787"/>
    <lineage>
        <taxon>Eukaryota</taxon>
        <taxon>Fungi</taxon>
        <taxon>Dikarya</taxon>
        <taxon>Ascomycota</taxon>
        <taxon>Pezizomycotina</taxon>
        <taxon>Sordariomycetes</taxon>
        <taxon>Hypocreomycetidae</taxon>
        <taxon>Glomerellales</taxon>
        <taxon>Plectosphaerellaceae</taxon>
        <taxon>Verticillium</taxon>
    </lineage>
</organism>